<name>A0A8J6HLM6_TENMO</name>
<protein>
    <submittedName>
        <fullName evidence="2">Uncharacterized protein</fullName>
    </submittedName>
</protein>
<gene>
    <name evidence="2" type="ORF">GEV33_006525</name>
</gene>
<accession>A0A8J6HLM6</accession>
<dbReference type="AlphaFoldDB" id="A0A8J6HLM6"/>
<evidence type="ECO:0000256" key="1">
    <source>
        <dbReference type="SAM" id="MobiDB-lite"/>
    </source>
</evidence>
<evidence type="ECO:0000313" key="2">
    <source>
        <dbReference type="EMBL" id="KAH0816266.1"/>
    </source>
</evidence>
<dbReference type="EMBL" id="JABDTM020021805">
    <property type="protein sequence ID" value="KAH0816266.1"/>
    <property type="molecule type" value="Genomic_DNA"/>
</dbReference>
<organism evidence="2 3">
    <name type="scientific">Tenebrio molitor</name>
    <name type="common">Yellow mealworm beetle</name>
    <dbReference type="NCBI Taxonomy" id="7067"/>
    <lineage>
        <taxon>Eukaryota</taxon>
        <taxon>Metazoa</taxon>
        <taxon>Ecdysozoa</taxon>
        <taxon>Arthropoda</taxon>
        <taxon>Hexapoda</taxon>
        <taxon>Insecta</taxon>
        <taxon>Pterygota</taxon>
        <taxon>Neoptera</taxon>
        <taxon>Endopterygota</taxon>
        <taxon>Coleoptera</taxon>
        <taxon>Polyphaga</taxon>
        <taxon>Cucujiformia</taxon>
        <taxon>Tenebrionidae</taxon>
        <taxon>Tenebrio</taxon>
    </lineage>
</organism>
<reference evidence="2" key="2">
    <citation type="submission" date="2021-08" db="EMBL/GenBank/DDBJ databases">
        <authorList>
            <person name="Eriksson T."/>
        </authorList>
    </citation>
    <scope>NUCLEOTIDE SEQUENCE</scope>
    <source>
        <strain evidence="2">Stoneville</strain>
        <tissue evidence="2">Whole head</tissue>
    </source>
</reference>
<reference evidence="2" key="1">
    <citation type="journal article" date="2020" name="J Insects Food Feed">
        <title>The yellow mealworm (Tenebrio molitor) genome: a resource for the emerging insects as food and feed industry.</title>
        <authorList>
            <person name="Eriksson T."/>
            <person name="Andere A."/>
            <person name="Kelstrup H."/>
            <person name="Emery V."/>
            <person name="Picard C."/>
        </authorList>
    </citation>
    <scope>NUCLEOTIDE SEQUENCE</scope>
    <source>
        <strain evidence="2">Stoneville</strain>
        <tissue evidence="2">Whole head</tissue>
    </source>
</reference>
<keyword evidence="3" id="KW-1185">Reference proteome</keyword>
<feature type="compositionally biased region" description="Basic and acidic residues" evidence="1">
    <location>
        <begin position="14"/>
        <end position="26"/>
    </location>
</feature>
<dbReference type="Proteomes" id="UP000719412">
    <property type="component" value="Unassembled WGS sequence"/>
</dbReference>
<feature type="region of interest" description="Disordered" evidence="1">
    <location>
        <begin position="13"/>
        <end position="35"/>
    </location>
</feature>
<evidence type="ECO:0000313" key="3">
    <source>
        <dbReference type="Proteomes" id="UP000719412"/>
    </source>
</evidence>
<comment type="caution">
    <text evidence="2">The sequence shown here is derived from an EMBL/GenBank/DDBJ whole genome shotgun (WGS) entry which is preliminary data.</text>
</comment>
<proteinExistence type="predicted"/>
<sequence>MTLAFLSLPQIKEGPVRGRTPDYNDRRTRRPGPARPCLAWAPPPCHYPGLERTTHAEDRQAIVYNSRRVCFIVVIALNANARRVGPRQRIRARDTPEIAPSWGPTNESFYPMCQETGKTKSLTSVQSL</sequence>